<proteinExistence type="predicted"/>
<reference evidence="2 3" key="1">
    <citation type="submission" date="2021-08" db="EMBL/GenBank/DDBJ databases">
        <authorList>
            <person name="Peeters C."/>
        </authorList>
    </citation>
    <scope>NUCLEOTIDE SEQUENCE [LARGE SCALE GENOMIC DNA]</scope>
    <source>
        <strain evidence="2 3">LMG 32289</strain>
    </source>
</reference>
<dbReference type="Proteomes" id="UP000706525">
    <property type="component" value="Unassembled WGS sequence"/>
</dbReference>
<organism evidence="2 3">
    <name type="scientific">Cupriavidus pampae</name>
    <dbReference type="NCBI Taxonomy" id="659251"/>
    <lineage>
        <taxon>Bacteria</taxon>
        <taxon>Pseudomonadati</taxon>
        <taxon>Pseudomonadota</taxon>
        <taxon>Betaproteobacteria</taxon>
        <taxon>Burkholderiales</taxon>
        <taxon>Burkholderiaceae</taxon>
        <taxon>Cupriavidus</taxon>
    </lineage>
</organism>
<evidence type="ECO:0000313" key="2">
    <source>
        <dbReference type="EMBL" id="CAG9186095.1"/>
    </source>
</evidence>
<feature type="compositionally biased region" description="Basic and acidic residues" evidence="1">
    <location>
        <begin position="1"/>
        <end position="13"/>
    </location>
</feature>
<keyword evidence="3" id="KW-1185">Reference proteome</keyword>
<accession>A0ABM8Y0C2</accession>
<gene>
    <name evidence="2" type="ORF">LMG32289_06258</name>
</gene>
<evidence type="ECO:0008006" key="4">
    <source>
        <dbReference type="Google" id="ProtNLM"/>
    </source>
</evidence>
<dbReference type="EMBL" id="CAJZAG010000016">
    <property type="protein sequence ID" value="CAG9186095.1"/>
    <property type="molecule type" value="Genomic_DNA"/>
</dbReference>
<feature type="region of interest" description="Disordered" evidence="1">
    <location>
        <begin position="1"/>
        <end position="44"/>
    </location>
</feature>
<protein>
    <recommendedName>
        <fullName evidence="4">DUF1845 domain-containing protein</fullName>
    </recommendedName>
</protein>
<sequence length="210" mass="23711">MAESSDPHFRGTESDVQPQSSESDRSLQDNSIPSQPPTSLAGPKPIQRLLSQDRVSRIVPDTDSAALLSYCSDFVRDFLRSDYLFCTSKMSVATKGKILALDNRFRDANAWMDEKLTWARRLRPRHISLRYDMREVVVTHSLGGRLIRLMNQHDQLFANVLGAYLGGKIDAAEKDDALIGAGRHIRAIHRLCIPDNDRFSRDGTLIETDR</sequence>
<evidence type="ECO:0000256" key="1">
    <source>
        <dbReference type="SAM" id="MobiDB-lite"/>
    </source>
</evidence>
<comment type="caution">
    <text evidence="2">The sequence shown here is derived from an EMBL/GenBank/DDBJ whole genome shotgun (WGS) entry which is preliminary data.</text>
</comment>
<evidence type="ECO:0000313" key="3">
    <source>
        <dbReference type="Proteomes" id="UP000706525"/>
    </source>
</evidence>
<name>A0ABM8Y0C2_9BURK</name>